<dbReference type="EMBL" id="CP002100">
    <property type="protein sequence ID" value="ADN50703.1"/>
    <property type="molecule type" value="Genomic_DNA"/>
</dbReference>
<accession>E1QRY6</accession>
<name>E1QRY6_VULDI</name>
<dbReference type="eggNOG" id="arCOG13850">
    <property type="taxonomic scope" value="Archaea"/>
</dbReference>
<gene>
    <name evidence="1" type="ordered locus">Vdis_1317</name>
</gene>
<dbReference type="GeneID" id="9752249"/>
<sequence length="310" mass="34797">MLILVYGSLGLDYLIRNVLPNNDWVMTMLCPGNDSNIGIDVELNPGIITRVAIMWSKILDLRDDDMRLLLDSLMNSSRLHDAVNYIIETYQDYNVSRLYYFMKLMGMLNIWKPLGRGCINVPLIEPIKSLVTTVILAYYASNGIKGSAILATDFTDEIKDELQEVRGLGNIYVMTNRMPRDIGIFDELVMTSISIPQEIFGKLIRVSNGMGSEVLVTRLGLSIVSNNFELSRESLNDIDLEILRTVNELGFTTMASLIDMITQSAAVSRNDVIKELIKLSNMNLIKIRYLSDGRAIVTPTVAGLKLFVTK</sequence>
<organism evidence="1 2">
    <name type="scientific">Vulcanisaeta distributa (strain DSM 14429 / JCM 11212 / NBRC 100878 / IC-017)</name>
    <dbReference type="NCBI Taxonomy" id="572478"/>
    <lineage>
        <taxon>Archaea</taxon>
        <taxon>Thermoproteota</taxon>
        <taxon>Thermoprotei</taxon>
        <taxon>Thermoproteales</taxon>
        <taxon>Thermoproteaceae</taxon>
        <taxon>Vulcanisaeta</taxon>
    </lineage>
</organism>
<evidence type="ECO:0000313" key="2">
    <source>
        <dbReference type="Proteomes" id="UP000006681"/>
    </source>
</evidence>
<dbReference type="AlphaFoldDB" id="E1QRY6"/>
<dbReference type="KEGG" id="vdi:Vdis_1317"/>
<evidence type="ECO:0000313" key="1">
    <source>
        <dbReference type="EMBL" id="ADN50703.1"/>
    </source>
</evidence>
<reference evidence="2" key="2">
    <citation type="journal article" date="2010" name="Stand. Genomic Sci.">
        <title>Complete genome sequence of Vulcanisaeta distributa type strain (IC-017T).</title>
        <authorList>
            <person name="Mavromatis K."/>
            <person name="Sikorski J."/>
            <person name="Pabst E."/>
            <person name="Teshima H."/>
            <person name="Lapidus A."/>
            <person name="Lucas S."/>
            <person name="Nolan M."/>
            <person name="Glavina Del Rio T."/>
            <person name="Cheng J."/>
            <person name="Bruce D."/>
            <person name="Goodwin L."/>
            <person name="Pitluck S."/>
            <person name="Liolios K."/>
            <person name="Ivanova N."/>
            <person name="Mikhailova N."/>
            <person name="Pati A."/>
            <person name="Chen A."/>
            <person name="Palaniappan K."/>
            <person name="Land M."/>
            <person name="Hauser L."/>
            <person name="Chang Y."/>
            <person name="Jeffries C."/>
            <person name="Rohde M."/>
            <person name="Spring S."/>
            <person name="Goker M."/>
            <person name="Wirth R."/>
            <person name="Woyke T."/>
            <person name="Bristow J."/>
            <person name="Eisen J."/>
            <person name="Markowitz V."/>
            <person name="Hugenholtz P."/>
            <person name="Klenk H."/>
            <person name="Kyrpides N."/>
        </authorList>
    </citation>
    <scope>NUCLEOTIDE SEQUENCE [LARGE SCALE GENOMIC DNA]</scope>
    <source>
        <strain evidence="2">DSM 14429 / JCM 11212 / NBRC 100878 / IC-017</strain>
    </source>
</reference>
<dbReference type="HOGENOM" id="CLU_896089_0_0_2"/>
<dbReference type="STRING" id="572478.Vdis_1317"/>
<dbReference type="OrthoDB" id="27954at2157"/>
<dbReference type="Proteomes" id="UP000006681">
    <property type="component" value="Chromosome"/>
</dbReference>
<dbReference type="RefSeq" id="WP_013336428.1">
    <property type="nucleotide sequence ID" value="NC_014537.1"/>
</dbReference>
<reference evidence="1 2" key="1">
    <citation type="journal article" date="2010" name="Stand. Genomic Sci.">
        <title>Complete genome sequence of Vulcanisaeta distributa type strain (IC-017).</title>
        <authorList>
            <person name="Mavromatis K."/>
            <person name="Sikorski J."/>
            <person name="Pabst E."/>
            <person name="Teshima H."/>
            <person name="Lapidus A."/>
            <person name="Lucas S."/>
            <person name="Nolan M."/>
            <person name="Glavina Del Rio T."/>
            <person name="Cheng J.F."/>
            <person name="Bruce D."/>
            <person name="Goodwin L."/>
            <person name="Pitluck S."/>
            <person name="Liolios K."/>
            <person name="Ivanova N."/>
            <person name="Mikhailova N."/>
            <person name="Pati A."/>
            <person name="Chen A."/>
            <person name="Palaniappan K."/>
            <person name="Land M."/>
            <person name="Hauser L."/>
            <person name="Chang Y.J."/>
            <person name="Jeffries C.D."/>
            <person name="Rohde M."/>
            <person name="Spring S."/>
            <person name="Goker M."/>
            <person name="Wirth R."/>
            <person name="Woyke T."/>
            <person name="Bristow J."/>
            <person name="Eisen J.A."/>
            <person name="Markowitz V."/>
            <person name="Hugenholtz P."/>
            <person name="Klenk H.P."/>
            <person name="Kyrpides N.C."/>
        </authorList>
    </citation>
    <scope>NUCLEOTIDE SEQUENCE [LARGE SCALE GENOMIC DNA]</scope>
    <source>
        <strain evidence="2">DSM 14429 / JCM 11212 / NBRC 100878 / IC-017</strain>
    </source>
</reference>
<keyword evidence="2" id="KW-1185">Reference proteome</keyword>
<proteinExistence type="predicted"/>
<protein>
    <submittedName>
        <fullName evidence="1">Uncharacterized protein</fullName>
    </submittedName>
</protein>